<dbReference type="EMBL" id="JAAAUB010000001">
    <property type="protein sequence ID" value="NMH15583.1"/>
    <property type="molecule type" value="Genomic_DNA"/>
</dbReference>
<evidence type="ECO:0000259" key="3">
    <source>
        <dbReference type="PROSITE" id="PS50977"/>
    </source>
</evidence>
<evidence type="ECO:0000313" key="5">
    <source>
        <dbReference type="Proteomes" id="UP000669605"/>
    </source>
</evidence>
<organism evidence="4 5">
    <name type="scientific">Tepidiphilus baoligensis</name>
    <dbReference type="NCBI Taxonomy" id="2698687"/>
    <lineage>
        <taxon>Bacteria</taxon>
        <taxon>Pseudomonadati</taxon>
        <taxon>Pseudomonadota</taxon>
        <taxon>Hydrogenophilia</taxon>
        <taxon>Hydrogenophilales</taxon>
        <taxon>Hydrogenophilaceae</taxon>
        <taxon>Tepidiphilus</taxon>
    </lineage>
</organism>
<feature type="domain" description="HTH tetR-type" evidence="3">
    <location>
        <begin position="3"/>
        <end position="62"/>
    </location>
</feature>
<dbReference type="InterPro" id="IPR050109">
    <property type="entry name" value="HTH-type_TetR-like_transc_reg"/>
</dbReference>
<dbReference type="PRINTS" id="PR00455">
    <property type="entry name" value="HTHTETR"/>
</dbReference>
<evidence type="ECO:0000256" key="1">
    <source>
        <dbReference type="ARBA" id="ARBA00023125"/>
    </source>
</evidence>
<keyword evidence="1 2" id="KW-0238">DNA-binding</keyword>
<evidence type="ECO:0000256" key="2">
    <source>
        <dbReference type="PROSITE-ProRule" id="PRU00335"/>
    </source>
</evidence>
<dbReference type="Pfam" id="PF00440">
    <property type="entry name" value="TetR_N"/>
    <property type="match status" value="1"/>
</dbReference>
<dbReference type="Proteomes" id="UP000669605">
    <property type="component" value="Unassembled WGS sequence"/>
</dbReference>
<dbReference type="PANTHER" id="PTHR30055">
    <property type="entry name" value="HTH-TYPE TRANSCRIPTIONAL REGULATOR RUTR"/>
    <property type="match status" value="1"/>
</dbReference>
<accession>A0ABX1QK60</accession>
<gene>
    <name evidence="4" type="ORF">GV368_00345</name>
</gene>
<dbReference type="InterPro" id="IPR039536">
    <property type="entry name" value="TetR_C_Proteobacteria"/>
</dbReference>
<sequence>MSDDNRQKILEAACTVFSERGYRASLDEIARRAGVAKQTVYHYFPSKDELFAHAVEAMGEGILVSLAPLEGETLADTLARFARTFRERVLAEPCIALHRLLVTEAPRFPELARTVYEAGMGETTRHLAALLARAMNEGRLRRDDPLFAAELLLSMLTSAERNRRLYESQHPEDALPERADRVVSFFLRALAPEKPMTSALSPASSRSTTP</sequence>
<dbReference type="InterPro" id="IPR036271">
    <property type="entry name" value="Tet_transcr_reg_TetR-rel_C_sf"/>
</dbReference>
<evidence type="ECO:0000313" key="4">
    <source>
        <dbReference type="EMBL" id="NMH15583.1"/>
    </source>
</evidence>
<feature type="DNA-binding region" description="H-T-H motif" evidence="2">
    <location>
        <begin position="25"/>
        <end position="44"/>
    </location>
</feature>
<dbReference type="Gene3D" id="1.10.10.60">
    <property type="entry name" value="Homeodomain-like"/>
    <property type="match status" value="1"/>
</dbReference>
<dbReference type="SUPFAM" id="SSF46689">
    <property type="entry name" value="Homeodomain-like"/>
    <property type="match status" value="1"/>
</dbReference>
<dbReference type="InterPro" id="IPR001647">
    <property type="entry name" value="HTH_TetR"/>
</dbReference>
<proteinExistence type="predicted"/>
<dbReference type="PANTHER" id="PTHR30055:SF226">
    <property type="entry name" value="HTH-TYPE TRANSCRIPTIONAL REGULATOR PKSA"/>
    <property type="match status" value="1"/>
</dbReference>
<dbReference type="PROSITE" id="PS50977">
    <property type="entry name" value="HTH_TETR_2"/>
    <property type="match status" value="1"/>
</dbReference>
<dbReference type="RefSeq" id="WP_169114537.1">
    <property type="nucleotide sequence ID" value="NZ_JAAAUB010000001.1"/>
</dbReference>
<comment type="caution">
    <text evidence="4">The sequence shown here is derived from an EMBL/GenBank/DDBJ whole genome shotgun (WGS) entry which is preliminary data.</text>
</comment>
<protein>
    <submittedName>
        <fullName evidence="4">TetR family transcriptional regulator</fullName>
    </submittedName>
</protein>
<name>A0ABX1QK60_9PROT</name>
<dbReference type="InterPro" id="IPR009057">
    <property type="entry name" value="Homeodomain-like_sf"/>
</dbReference>
<dbReference type="Gene3D" id="1.10.357.10">
    <property type="entry name" value="Tetracycline Repressor, domain 2"/>
    <property type="match status" value="1"/>
</dbReference>
<dbReference type="Pfam" id="PF14246">
    <property type="entry name" value="TetR_C_7"/>
    <property type="match status" value="1"/>
</dbReference>
<reference evidence="4 5" key="1">
    <citation type="journal article" date="2020" name="Curr. Microbiol.">
        <title>Tepidiphilus baoligensis sp. nov., a Novel Bacterium of the Family Hydrogenophilaceae Isolated from an Oil Reservoir.</title>
        <authorList>
            <person name="Zhang X."/>
            <person name="Wang G."/>
            <person name="Ma X."/>
            <person name="Yu J."/>
            <person name="You J."/>
            <person name="Xue Y."/>
            <person name="Ma Y."/>
        </authorList>
    </citation>
    <scope>NUCLEOTIDE SEQUENCE [LARGE SCALE GENOMIC DNA]</scope>
    <source>
        <strain evidence="4 5">B18-69</strain>
    </source>
</reference>
<dbReference type="SUPFAM" id="SSF48498">
    <property type="entry name" value="Tetracyclin repressor-like, C-terminal domain"/>
    <property type="match status" value="1"/>
</dbReference>
<keyword evidence="5" id="KW-1185">Reference proteome</keyword>